<dbReference type="AlphaFoldDB" id="C0QJV7"/>
<dbReference type="PANTHER" id="PTHR33171">
    <property type="entry name" value="LAR_N DOMAIN-CONTAINING PROTEIN"/>
    <property type="match status" value="1"/>
</dbReference>
<evidence type="ECO:0000313" key="3">
    <source>
        <dbReference type="EMBL" id="ACN13960.1"/>
    </source>
</evidence>
<dbReference type="Proteomes" id="UP000000442">
    <property type="component" value="Chromosome"/>
</dbReference>
<accession>C0QJV7</accession>
<proteinExistence type="predicted"/>
<dbReference type="InterPro" id="IPR048068">
    <property type="entry name" value="LarA-like"/>
</dbReference>
<evidence type="ECO:0000259" key="2">
    <source>
        <dbReference type="Pfam" id="PF21113"/>
    </source>
</evidence>
<protein>
    <submittedName>
        <fullName evidence="3">Uncharacterized protein</fullName>
    </submittedName>
</protein>
<name>C0QJV7_DESAH</name>
<keyword evidence="4" id="KW-1185">Reference proteome</keyword>
<evidence type="ECO:0000259" key="1">
    <source>
        <dbReference type="Pfam" id="PF09861"/>
    </source>
</evidence>
<dbReference type="EMBL" id="CP001087">
    <property type="protein sequence ID" value="ACN13960.1"/>
    <property type="molecule type" value="Genomic_DNA"/>
</dbReference>
<dbReference type="Pfam" id="PF09861">
    <property type="entry name" value="Lar_N"/>
    <property type="match status" value="1"/>
</dbReference>
<dbReference type="OrthoDB" id="9770545at2"/>
<dbReference type="InterPro" id="IPR048520">
    <property type="entry name" value="LarA_C"/>
</dbReference>
<dbReference type="GO" id="GO:0050043">
    <property type="term" value="F:lactate racemase activity"/>
    <property type="evidence" value="ECO:0007669"/>
    <property type="project" value="InterPro"/>
</dbReference>
<feature type="domain" description="Lactate racemase C-terminal" evidence="2">
    <location>
        <begin position="279"/>
        <end position="378"/>
    </location>
</feature>
<dbReference type="NCBIfam" id="NF033504">
    <property type="entry name" value="Ni_dep_LarA"/>
    <property type="match status" value="1"/>
</dbReference>
<evidence type="ECO:0000313" key="4">
    <source>
        <dbReference type="Proteomes" id="UP000000442"/>
    </source>
</evidence>
<reference evidence="3 4" key="1">
    <citation type="journal article" date="2009" name="Environ. Microbiol.">
        <title>Genome sequence of Desulfobacterium autotrophicum HRM2, a marine sulfate reducer oxidizing organic carbon completely to carbon dioxide.</title>
        <authorList>
            <person name="Strittmatter A.W."/>
            <person name="Liesegang H."/>
            <person name="Rabus R."/>
            <person name="Decker I."/>
            <person name="Amann J."/>
            <person name="Andres S."/>
            <person name="Henne A."/>
            <person name="Fricke W.F."/>
            <person name="Martinez-Arias R."/>
            <person name="Bartels D."/>
            <person name="Goesmann A."/>
            <person name="Krause L."/>
            <person name="Puehler A."/>
            <person name="Klenk H.P."/>
            <person name="Richter M."/>
            <person name="Schuler M."/>
            <person name="Gloeckner F.O."/>
            <person name="Meyerdierks A."/>
            <person name="Gottschalk G."/>
            <person name="Amann R."/>
        </authorList>
    </citation>
    <scope>NUCLEOTIDE SEQUENCE [LARGE SCALE GENOMIC DNA]</scope>
    <source>
        <strain evidence="4">ATCC 43914 / DSM 3382 / HRM2</strain>
    </source>
</reference>
<gene>
    <name evidence="3" type="ordered locus">HRM2_08470</name>
</gene>
<dbReference type="InterPro" id="IPR018657">
    <property type="entry name" value="LarA-like_N"/>
</dbReference>
<dbReference type="Pfam" id="PF21113">
    <property type="entry name" value="LarA_C"/>
    <property type="match status" value="1"/>
</dbReference>
<dbReference type="Gene3D" id="3.40.50.11440">
    <property type="match status" value="1"/>
</dbReference>
<dbReference type="RefSeq" id="WP_012663200.1">
    <property type="nucleotide sequence ID" value="NC_012108.1"/>
</dbReference>
<dbReference type="InterPro" id="IPR043166">
    <property type="entry name" value="LarA-like_C"/>
</dbReference>
<dbReference type="KEGG" id="dat:HRM2_08470"/>
<organism evidence="3 4">
    <name type="scientific">Desulforapulum autotrophicum (strain ATCC 43914 / DSM 3382 / VKM B-1955 / HRM2)</name>
    <name type="common">Desulfobacterium autotrophicum</name>
    <dbReference type="NCBI Taxonomy" id="177437"/>
    <lineage>
        <taxon>Bacteria</taxon>
        <taxon>Pseudomonadati</taxon>
        <taxon>Thermodesulfobacteriota</taxon>
        <taxon>Desulfobacteria</taxon>
        <taxon>Desulfobacterales</taxon>
        <taxon>Desulfobacteraceae</taxon>
        <taxon>Desulforapulum</taxon>
    </lineage>
</organism>
<feature type="domain" description="LarA-like N-terminal" evidence="1">
    <location>
        <begin position="8"/>
        <end position="201"/>
    </location>
</feature>
<dbReference type="eggNOG" id="COG3875">
    <property type="taxonomic scope" value="Bacteria"/>
</dbReference>
<dbReference type="InterPro" id="IPR047926">
    <property type="entry name" value="Ni_dep_LarA"/>
</dbReference>
<sequence length="436" mass="47495">MKITLEQGRGHLNFEIPDEKVIEVLTGQDVPPLDHVKIHEIIDQGIRQCSPVNINQKTIAVIIPDDTRLWARGDLFVPVILDALAALGVPWDKVCIMIALGTHPEMPPEKFSGLAGAGSMERVKIINSAGLRPEDLVNIGTTSRGTPLWVTRQAWDADHIIIFGGILHHMLAGFGGGRKYILPGIAGEASIRHNHSLAMGSNGIPLPQVRQTQLQGNPVSEDMQEGADLFLRDKTACYVAVAANGQGEIFHAAVGDVEQTFMDGCTRLNHACCVAIPARADFAIFSAGGHRTDGQLYQSTKALFNAVNGVKEGGHLLFTAACSQGEGNEIFAQALRTFKDEPERLGRHLTTDFNMPAYVALRVIDLLRRFRITLVSDFDAPTTQALGFEFTDDIADYVKMLPGKGYIIPFAENILPRVNDMEKASPKQNTGPNHQG</sequence>
<dbReference type="Gene3D" id="3.90.226.30">
    <property type="match status" value="1"/>
</dbReference>
<dbReference type="HOGENOM" id="CLU_050189_0_0_7"/>
<dbReference type="STRING" id="177437.HRM2_08470"/>
<dbReference type="PANTHER" id="PTHR33171:SF17">
    <property type="entry name" value="LARA-LIKE N-TERMINAL DOMAIN-CONTAINING PROTEIN"/>
    <property type="match status" value="1"/>
</dbReference>